<name>A0A1M4VBN4_9GAMM</name>
<reference evidence="2" key="1">
    <citation type="submission" date="2016-11" db="EMBL/GenBank/DDBJ databases">
        <authorList>
            <person name="Varghese N."/>
            <person name="Submissions S."/>
        </authorList>
    </citation>
    <scope>NUCLEOTIDE SEQUENCE [LARGE SCALE GENOMIC DNA]</scope>
    <source>
        <strain evidence="2">DSM 14834</strain>
    </source>
</reference>
<sequence length="118" mass="13192">MICAICGREGRGFCWLSPRNGSRAPDGKRLFKRFCSMRCQDIHLQRLKAGGGVVIDPTHNEKAAMEAVLPSLGEYVASIGMDRSLASYTREEVLQLVDVVLTAYFDNLRERTPDDVPF</sequence>
<organism evidence="1 2">
    <name type="scientific">Thermomonas hydrothermalis</name>
    <dbReference type="NCBI Taxonomy" id="213588"/>
    <lineage>
        <taxon>Bacteria</taxon>
        <taxon>Pseudomonadati</taxon>
        <taxon>Pseudomonadota</taxon>
        <taxon>Gammaproteobacteria</taxon>
        <taxon>Lysobacterales</taxon>
        <taxon>Lysobacteraceae</taxon>
        <taxon>Thermomonas</taxon>
    </lineage>
</organism>
<dbReference type="AlphaFoldDB" id="A0A1M4VBN4"/>
<keyword evidence="2" id="KW-1185">Reference proteome</keyword>
<dbReference type="Proteomes" id="UP000242857">
    <property type="component" value="Unassembled WGS sequence"/>
</dbReference>
<dbReference type="OrthoDB" id="5954222at2"/>
<proteinExistence type="predicted"/>
<evidence type="ECO:0000313" key="2">
    <source>
        <dbReference type="Proteomes" id="UP000242857"/>
    </source>
</evidence>
<gene>
    <name evidence="1" type="ORF">SAMN02745204_00905</name>
</gene>
<dbReference type="Pfam" id="PF20121">
    <property type="entry name" value="DUF6511"/>
    <property type="match status" value="1"/>
</dbReference>
<dbReference type="InterPro" id="IPR045422">
    <property type="entry name" value="DUF6511"/>
</dbReference>
<dbReference type="EMBL" id="FQUK01000010">
    <property type="protein sequence ID" value="SHE66394.1"/>
    <property type="molecule type" value="Genomic_DNA"/>
</dbReference>
<dbReference type="RefSeq" id="WP_127478525.1">
    <property type="nucleotide sequence ID" value="NZ_FQUK01000010.1"/>
</dbReference>
<evidence type="ECO:0000313" key="1">
    <source>
        <dbReference type="EMBL" id="SHE66394.1"/>
    </source>
</evidence>
<protein>
    <submittedName>
        <fullName evidence="1">Uncharacterized protein</fullName>
    </submittedName>
</protein>
<accession>A0A1M4VBN4</accession>
<dbReference type="STRING" id="213588.SAMN02745204_00905"/>